<evidence type="ECO:0000313" key="4">
    <source>
        <dbReference type="Proteomes" id="UP000183832"/>
    </source>
</evidence>
<dbReference type="AlphaFoldDB" id="A0A1J1HX68"/>
<evidence type="ECO:0000313" key="3">
    <source>
        <dbReference type="EMBL" id="CRK90729.1"/>
    </source>
</evidence>
<dbReference type="PANTHER" id="PTHR14826">
    <property type="entry name" value="ANGIOMOTIN"/>
    <property type="match status" value="1"/>
</dbReference>
<keyword evidence="1" id="KW-0175">Coiled coil</keyword>
<sequence>MSSHPHGMRFSPFGAGSGSKNIPMQTQQKQIINQKNVAMPQTKVAERKSKSNANENKVSSDTDVTDLDLFDDEINSKLSREERYVLLQPRAEPQGQENYSGNVTPVNDTSALNIYEKASTTPPVNMRVSSYSSDMPQNQQHRFSSTSSNRSISADNRSHQDNSGSQRNSLYLQQHSNRNSIDHPHSNRSSLDISQSSYNTLIIHDNNETQSPFATNATIPGSLIKNELYFISSSPSPPNYSAKKDKATSSKTFVNYTGGHLHGNDGTLMTPITENELTYLNQSYVLKHLAKEVKLHHDNNQMMMESTRNSAASDNNNSSSNNDPNWSNNLSGGRNKSKSQPDLTKLGRANDVSKDVSPSSVNNNTLNFNDLEQLEVENTKLREQLNECLMKVAKSQKLEQEVSNVYKVYEELAQSCDRRERLERTARTRLQSDCRRFQELNRGLREQIEVLQQQLSVLTLQQQQQLSNTGRTQQDLLLTQLIQQNKELVDANKRQYLEIQAQGATLEEQRIHINVLDSALKRLEEEVRQKQLYQKQLQTLLVANERREKLRLELESGLERNPDNESGNMKWQYRGNENQKMRTESEQVTNASDDSRHLNLQQQNHDNEQIISEAHSAQQKVNELQTRLKLVENRLAEKEQEDILKQLQEQKLYNVGNSYGLLNCNDCYNTPSSSSIVSSTATTPLIYNASKYDNLMPSPSSSKTSGTSSSSFDVLLANGYKGLYQPNFNQKLPTIAPNLSGISPSPSCSSSSTIQQQQQQHQHQLTSSNASNILKYDESLDEQRKSIDDQLKKLDNQLLTKICCFPSNLLGKKTILPEEMATLTSNSSENFLQNLTQLRMQHESTPVNASKNEDIMLLEKQGLSSQNLRSNLAQVSSTFGQNMTDISNIGHTSKLSSILLPNLKSRQSSAPPSALPRPPRTLKQPRKIEYGRLTETYPNKPNNSKMEYGVTQTGSLKRHQSPVSSPGMKNYADFKAEIQKALSPSKTNTKNYGTIKNDPTSNITKIYYSNKPDYLLSKNYQRLPESPPSNDAMKQIEGRKLALLRPSPCPQTQQQQQKAREGSVSSSSNSRSSSKIPEVSYKALARSRTRTPPKNLNLNPPKPGKKINFLSSSNNNSPTKLNLPSSSVLYHQAHSQNTDMAQHHQRTSSGQSNSGSGSENKYRIQF</sequence>
<feature type="compositionally biased region" description="Low complexity" evidence="2">
    <location>
        <begin position="309"/>
        <end position="331"/>
    </location>
</feature>
<organism evidence="3 4">
    <name type="scientific">Clunio marinus</name>
    <dbReference type="NCBI Taxonomy" id="568069"/>
    <lineage>
        <taxon>Eukaryota</taxon>
        <taxon>Metazoa</taxon>
        <taxon>Ecdysozoa</taxon>
        <taxon>Arthropoda</taxon>
        <taxon>Hexapoda</taxon>
        <taxon>Insecta</taxon>
        <taxon>Pterygota</taxon>
        <taxon>Neoptera</taxon>
        <taxon>Endopterygota</taxon>
        <taxon>Diptera</taxon>
        <taxon>Nematocera</taxon>
        <taxon>Chironomoidea</taxon>
        <taxon>Chironomidae</taxon>
        <taxon>Clunio</taxon>
    </lineage>
</organism>
<reference evidence="3 4" key="1">
    <citation type="submission" date="2015-04" db="EMBL/GenBank/DDBJ databases">
        <authorList>
            <person name="Syromyatnikov M.Y."/>
            <person name="Popov V.N."/>
        </authorList>
    </citation>
    <scope>NUCLEOTIDE SEQUENCE [LARGE SCALE GENOMIC DNA]</scope>
</reference>
<dbReference type="PANTHER" id="PTHR14826:SF14">
    <property type="entry name" value="ANGIOMOTIN_C DOMAIN-CONTAINING PROTEIN"/>
    <property type="match status" value="1"/>
</dbReference>
<feature type="compositionally biased region" description="Polar residues" evidence="2">
    <location>
        <begin position="1109"/>
        <end position="1140"/>
    </location>
</feature>
<feature type="compositionally biased region" description="Low complexity" evidence="2">
    <location>
        <begin position="144"/>
        <end position="153"/>
    </location>
</feature>
<feature type="compositionally biased region" description="Polar residues" evidence="2">
    <location>
        <begin position="118"/>
        <end position="143"/>
    </location>
</feature>
<proteinExistence type="predicted"/>
<feature type="region of interest" description="Disordered" evidence="2">
    <location>
        <begin position="1"/>
        <end position="60"/>
    </location>
</feature>
<feature type="coiled-coil region" evidence="1">
    <location>
        <begin position="434"/>
        <end position="461"/>
    </location>
</feature>
<feature type="coiled-coil region" evidence="1">
    <location>
        <begin position="506"/>
        <end position="540"/>
    </location>
</feature>
<dbReference type="GO" id="GO:0005923">
    <property type="term" value="C:bicellular tight junction"/>
    <property type="evidence" value="ECO:0007669"/>
    <property type="project" value="TreeGrafter"/>
</dbReference>
<dbReference type="GO" id="GO:0030334">
    <property type="term" value="P:regulation of cell migration"/>
    <property type="evidence" value="ECO:0007669"/>
    <property type="project" value="TreeGrafter"/>
</dbReference>
<dbReference type="STRING" id="568069.A0A1J1HX68"/>
<accession>A0A1J1HX68</accession>
<dbReference type="GO" id="GO:0005886">
    <property type="term" value="C:plasma membrane"/>
    <property type="evidence" value="ECO:0007669"/>
    <property type="project" value="TreeGrafter"/>
</dbReference>
<feature type="region of interest" description="Disordered" evidence="2">
    <location>
        <begin position="904"/>
        <end position="923"/>
    </location>
</feature>
<feature type="compositionally biased region" description="Polar residues" evidence="2">
    <location>
        <begin position="356"/>
        <end position="365"/>
    </location>
</feature>
<feature type="compositionally biased region" description="Low complexity" evidence="2">
    <location>
        <begin position="743"/>
        <end position="768"/>
    </location>
</feature>
<evidence type="ECO:0000256" key="1">
    <source>
        <dbReference type="SAM" id="Coils"/>
    </source>
</evidence>
<dbReference type="GO" id="GO:0030036">
    <property type="term" value="P:actin cytoskeleton organization"/>
    <property type="evidence" value="ECO:0007669"/>
    <property type="project" value="TreeGrafter"/>
</dbReference>
<feature type="compositionally biased region" description="Polar residues" evidence="2">
    <location>
        <begin position="95"/>
        <end position="107"/>
    </location>
</feature>
<feature type="region of interest" description="Disordered" evidence="2">
    <location>
        <begin position="88"/>
        <end position="107"/>
    </location>
</feature>
<keyword evidence="4" id="KW-1185">Reference proteome</keyword>
<gene>
    <name evidence="3" type="primary">putative Angiomotin</name>
    <name evidence="3" type="ORF">CLUMA_CG004421</name>
</gene>
<name>A0A1J1HX68_9DIPT</name>
<dbReference type="GO" id="GO:0031410">
    <property type="term" value="C:cytoplasmic vesicle"/>
    <property type="evidence" value="ECO:0007669"/>
    <property type="project" value="TreeGrafter"/>
</dbReference>
<evidence type="ECO:0000256" key="2">
    <source>
        <dbReference type="SAM" id="MobiDB-lite"/>
    </source>
</evidence>
<feature type="region of interest" description="Disordered" evidence="2">
    <location>
        <begin position="743"/>
        <end position="771"/>
    </location>
</feature>
<dbReference type="InterPro" id="IPR051747">
    <property type="entry name" value="Angiomotin-like"/>
</dbReference>
<feature type="region of interest" description="Disordered" evidence="2">
    <location>
        <begin position="306"/>
        <end position="365"/>
    </location>
</feature>
<feature type="coiled-coil region" evidence="1">
    <location>
        <begin position="600"/>
        <end position="641"/>
    </location>
</feature>
<dbReference type="Proteomes" id="UP000183832">
    <property type="component" value="Unassembled WGS sequence"/>
</dbReference>
<feature type="region of interest" description="Disordered" evidence="2">
    <location>
        <begin position="1047"/>
        <end position="1166"/>
    </location>
</feature>
<feature type="compositionally biased region" description="Polar residues" evidence="2">
    <location>
        <begin position="332"/>
        <end position="342"/>
    </location>
</feature>
<protein>
    <submittedName>
        <fullName evidence="3">CLUMA_CG004421, isoform A</fullName>
    </submittedName>
</protein>
<feature type="compositionally biased region" description="Low complexity" evidence="2">
    <location>
        <begin position="1051"/>
        <end position="1074"/>
    </location>
</feature>
<feature type="compositionally biased region" description="Low complexity" evidence="2">
    <location>
        <begin position="1148"/>
        <end position="1158"/>
    </location>
</feature>
<feature type="compositionally biased region" description="Low complexity" evidence="2">
    <location>
        <begin position="27"/>
        <end position="36"/>
    </location>
</feature>
<dbReference type="EMBL" id="CVRI01000020">
    <property type="protein sequence ID" value="CRK90729.1"/>
    <property type="molecule type" value="Genomic_DNA"/>
</dbReference>
<feature type="region of interest" description="Disordered" evidence="2">
    <location>
        <begin position="118"/>
        <end position="167"/>
    </location>
</feature>
<dbReference type="OrthoDB" id="5974715at2759"/>